<keyword evidence="10" id="KW-0325">Glycoprotein</keyword>
<sequence length="243" mass="27169">MKFMRSTILYGRGGFDTDTSSAYSVDETSLTWKGQNREYGNILGLMTMIDLSGNQLTGEIPQSITTLVTLAGLNLSGNNLTGFIPNNIGHMKMLESLDLSRNHLYGKMPLSFSNLNFLSYMNLSFNNLSGEIPASTQLQSFDASTYVGNVGLCGPPLTNRCSDDLDPPIGRVDKNSTNEYEDEFISIDQFYISLGLGFCVGFWGICGILIMKPSWRYAYFQLINHINVWMYVRVVFFAATMKR</sequence>
<protein>
    <submittedName>
        <fullName evidence="12">Uncharacterized protein</fullName>
    </submittedName>
</protein>
<evidence type="ECO:0000313" key="13">
    <source>
        <dbReference type="Proteomes" id="UP001386955"/>
    </source>
</evidence>
<dbReference type="Proteomes" id="UP001386955">
    <property type="component" value="Unassembled WGS sequence"/>
</dbReference>
<evidence type="ECO:0000256" key="1">
    <source>
        <dbReference type="ARBA" id="ARBA00004479"/>
    </source>
</evidence>
<dbReference type="PRINTS" id="PR00019">
    <property type="entry name" value="LEURICHRPT"/>
</dbReference>
<evidence type="ECO:0000256" key="5">
    <source>
        <dbReference type="ARBA" id="ARBA00022729"/>
    </source>
</evidence>
<comment type="caution">
    <text evidence="12">The sequence shown here is derived from an EMBL/GenBank/DDBJ whole genome shotgun (WGS) entry which is preliminary data.</text>
</comment>
<keyword evidence="3" id="KW-0433">Leucine-rich repeat</keyword>
<dbReference type="SUPFAM" id="SSF52058">
    <property type="entry name" value="L domain-like"/>
    <property type="match status" value="1"/>
</dbReference>
<name>A0AAN9RSB1_PSOTE</name>
<keyword evidence="5" id="KW-0732">Signal</keyword>
<keyword evidence="13" id="KW-1185">Reference proteome</keyword>
<evidence type="ECO:0000313" key="12">
    <source>
        <dbReference type="EMBL" id="KAK7381198.1"/>
    </source>
</evidence>
<keyword evidence="6" id="KW-0677">Repeat</keyword>
<dbReference type="Pfam" id="PF00560">
    <property type="entry name" value="LRR_1"/>
    <property type="match status" value="1"/>
</dbReference>
<evidence type="ECO:0000256" key="2">
    <source>
        <dbReference type="ARBA" id="ARBA00009592"/>
    </source>
</evidence>
<comment type="subcellular location">
    <subcellularLocation>
        <location evidence="1">Membrane</location>
        <topology evidence="1">Single-pass type I membrane protein</topology>
    </subcellularLocation>
</comment>
<dbReference type="InterPro" id="IPR032675">
    <property type="entry name" value="LRR_dom_sf"/>
</dbReference>
<keyword evidence="7 11" id="KW-1133">Transmembrane helix</keyword>
<evidence type="ECO:0000256" key="8">
    <source>
        <dbReference type="ARBA" id="ARBA00023136"/>
    </source>
</evidence>
<feature type="transmembrane region" description="Helical" evidence="11">
    <location>
        <begin position="217"/>
        <end position="239"/>
    </location>
</feature>
<evidence type="ECO:0000256" key="4">
    <source>
        <dbReference type="ARBA" id="ARBA00022692"/>
    </source>
</evidence>
<evidence type="ECO:0000256" key="7">
    <source>
        <dbReference type="ARBA" id="ARBA00022989"/>
    </source>
</evidence>
<dbReference type="InterPro" id="IPR001611">
    <property type="entry name" value="Leu-rich_rpt"/>
</dbReference>
<proteinExistence type="inferred from homology"/>
<evidence type="ECO:0000256" key="10">
    <source>
        <dbReference type="ARBA" id="ARBA00023180"/>
    </source>
</evidence>
<accession>A0AAN9RSB1</accession>
<keyword evidence="8 11" id="KW-0472">Membrane</keyword>
<evidence type="ECO:0000256" key="9">
    <source>
        <dbReference type="ARBA" id="ARBA00023170"/>
    </source>
</evidence>
<dbReference type="EMBL" id="JAYMYS010000009">
    <property type="protein sequence ID" value="KAK7381198.1"/>
    <property type="molecule type" value="Genomic_DNA"/>
</dbReference>
<dbReference type="Gene3D" id="3.80.10.10">
    <property type="entry name" value="Ribonuclease Inhibitor"/>
    <property type="match status" value="1"/>
</dbReference>
<evidence type="ECO:0000256" key="6">
    <source>
        <dbReference type="ARBA" id="ARBA00022737"/>
    </source>
</evidence>
<comment type="similarity">
    <text evidence="2">Belongs to the RLP family.</text>
</comment>
<reference evidence="12 13" key="1">
    <citation type="submission" date="2024-01" db="EMBL/GenBank/DDBJ databases">
        <title>The genomes of 5 underutilized Papilionoideae crops provide insights into root nodulation and disease resistanc.</title>
        <authorList>
            <person name="Jiang F."/>
        </authorList>
    </citation>
    <scope>NUCLEOTIDE SEQUENCE [LARGE SCALE GENOMIC DNA]</scope>
    <source>
        <strain evidence="12">DUOXIRENSHENG_FW03</strain>
        <tissue evidence="12">Leaves</tissue>
    </source>
</reference>
<dbReference type="PANTHER" id="PTHR48063:SF98">
    <property type="entry name" value="LRR RECEPTOR-LIKE SERINE_THREONINE-PROTEIN KINASE FLS2"/>
    <property type="match status" value="1"/>
</dbReference>
<dbReference type="InterPro" id="IPR046956">
    <property type="entry name" value="RLP23-like"/>
</dbReference>
<feature type="transmembrane region" description="Helical" evidence="11">
    <location>
        <begin position="190"/>
        <end position="211"/>
    </location>
</feature>
<gene>
    <name evidence="12" type="ORF">VNO78_33728</name>
</gene>
<dbReference type="AlphaFoldDB" id="A0AAN9RSB1"/>
<dbReference type="Pfam" id="PF13855">
    <property type="entry name" value="LRR_8"/>
    <property type="match status" value="1"/>
</dbReference>
<dbReference type="FunFam" id="3.80.10.10:FF:000111">
    <property type="entry name" value="LRR receptor-like serine/threonine-protein kinase ERECTA"/>
    <property type="match status" value="1"/>
</dbReference>
<keyword evidence="4 11" id="KW-0812">Transmembrane</keyword>
<dbReference type="PANTHER" id="PTHR48063">
    <property type="entry name" value="LRR RECEPTOR-LIKE KINASE"/>
    <property type="match status" value="1"/>
</dbReference>
<evidence type="ECO:0000256" key="3">
    <source>
        <dbReference type="ARBA" id="ARBA00022614"/>
    </source>
</evidence>
<organism evidence="12 13">
    <name type="scientific">Psophocarpus tetragonolobus</name>
    <name type="common">Winged bean</name>
    <name type="synonym">Dolichos tetragonolobus</name>
    <dbReference type="NCBI Taxonomy" id="3891"/>
    <lineage>
        <taxon>Eukaryota</taxon>
        <taxon>Viridiplantae</taxon>
        <taxon>Streptophyta</taxon>
        <taxon>Embryophyta</taxon>
        <taxon>Tracheophyta</taxon>
        <taxon>Spermatophyta</taxon>
        <taxon>Magnoliopsida</taxon>
        <taxon>eudicotyledons</taxon>
        <taxon>Gunneridae</taxon>
        <taxon>Pentapetalae</taxon>
        <taxon>rosids</taxon>
        <taxon>fabids</taxon>
        <taxon>Fabales</taxon>
        <taxon>Fabaceae</taxon>
        <taxon>Papilionoideae</taxon>
        <taxon>50 kb inversion clade</taxon>
        <taxon>NPAAA clade</taxon>
        <taxon>indigoferoid/millettioid clade</taxon>
        <taxon>Phaseoleae</taxon>
        <taxon>Psophocarpus</taxon>
    </lineage>
</organism>
<keyword evidence="9" id="KW-0675">Receptor</keyword>
<dbReference type="GO" id="GO:0016020">
    <property type="term" value="C:membrane"/>
    <property type="evidence" value="ECO:0007669"/>
    <property type="project" value="UniProtKB-SubCell"/>
</dbReference>
<evidence type="ECO:0000256" key="11">
    <source>
        <dbReference type="SAM" id="Phobius"/>
    </source>
</evidence>